<dbReference type="Pfam" id="PF02518">
    <property type="entry name" value="HATPase_c"/>
    <property type="match status" value="1"/>
</dbReference>
<dbReference type="Proteomes" id="UP000516173">
    <property type="component" value="Chromosome"/>
</dbReference>
<dbReference type="InterPro" id="IPR036890">
    <property type="entry name" value="HATPase_C_sf"/>
</dbReference>
<gene>
    <name evidence="3" type="ORF">NWFMUON74_18650</name>
</gene>
<dbReference type="AlphaFoldDB" id="A0A7G1KIW4"/>
<feature type="transmembrane region" description="Helical" evidence="1">
    <location>
        <begin position="541"/>
        <end position="559"/>
    </location>
</feature>
<keyword evidence="1" id="KW-1133">Transmembrane helix</keyword>
<feature type="transmembrane region" description="Helical" evidence="1">
    <location>
        <begin position="53"/>
        <end position="76"/>
    </location>
</feature>
<feature type="transmembrane region" description="Helical" evidence="1">
    <location>
        <begin position="114"/>
        <end position="130"/>
    </location>
</feature>
<evidence type="ECO:0000259" key="2">
    <source>
        <dbReference type="Pfam" id="PF02518"/>
    </source>
</evidence>
<feature type="transmembrane region" description="Helical" evidence="1">
    <location>
        <begin position="83"/>
        <end position="102"/>
    </location>
</feature>
<evidence type="ECO:0000313" key="4">
    <source>
        <dbReference type="Proteomes" id="UP000516173"/>
    </source>
</evidence>
<reference evidence="3 4" key="1">
    <citation type="submission" date="2020-08" db="EMBL/GenBank/DDBJ databases">
        <title>Genome Sequencing of Nocardia wallacei strain FMUON74 and assembly.</title>
        <authorList>
            <person name="Toyokawa M."/>
            <person name="Uesaka K."/>
        </authorList>
    </citation>
    <scope>NUCLEOTIDE SEQUENCE [LARGE SCALE GENOMIC DNA]</scope>
    <source>
        <strain evidence="3 4">FMUON74</strain>
    </source>
</reference>
<evidence type="ECO:0000313" key="3">
    <source>
        <dbReference type="EMBL" id="BCK54093.1"/>
    </source>
</evidence>
<keyword evidence="1" id="KW-0472">Membrane</keyword>
<name>A0A7G1KIW4_9NOCA</name>
<feature type="transmembrane region" description="Helical" evidence="1">
    <location>
        <begin position="518"/>
        <end position="534"/>
    </location>
</feature>
<accession>A0A7G1KIW4</accession>
<organism evidence="3 4">
    <name type="scientific">Nocardia wallacei</name>
    <dbReference type="NCBI Taxonomy" id="480035"/>
    <lineage>
        <taxon>Bacteria</taxon>
        <taxon>Bacillati</taxon>
        <taxon>Actinomycetota</taxon>
        <taxon>Actinomycetes</taxon>
        <taxon>Mycobacteriales</taxon>
        <taxon>Nocardiaceae</taxon>
        <taxon>Nocardia</taxon>
    </lineage>
</organism>
<protein>
    <recommendedName>
        <fullName evidence="2">Histidine kinase/HSP90-like ATPase domain-containing protein</fullName>
    </recommendedName>
</protein>
<sequence>MTAAPGETIGAQAGPATARITRSAALLVGAVGVLLGPAVAREAWQQARYLAPWWTPVAAVVVFGSCLALAVLAFVAPLRVVRGMCGATVFATLTAIVLLPFAIRHPELRDDPFWLLRTVAPGAAAGALVWRPRVAAAALVVVIGGGAVANGLIQGGVRGLTLLLDFSRNFGIAGLLTWGLVTVLRAAGTLDEESARAERDAAQVAAADAKSRERARFSAIIHDDVMSTLLDASRGRDATALGRLARKTLGRFDEFRRIGERGGELDALRTIGMLRATVSAINPGITFRSKRLSGFARLRVPADVCDTIAAALAEAVRNSLRHGGGTGRRVRREVTVTVGTGALRVEMRDDGAGFDTEEVPAHRLGVRRSILARMADLPGGAAFVESAPGQGTTVTLVWVHPSTGAREPATGPETPISAEPERWDLRGLLGLRGRQGALVTVVLLATIASMALSNIRAFPDHRPGILVAYSMIALAAVATLAVDLEPFPRPIAAAVAVAGPVATGIAYHQVAAAQVHEFVWTVYATSVVLCFLAVRGRSGYAMLGIVATTLVAVFDIGLGSQGISLSMTPLIIVVTGILIAAIARSTLRALRRLADESAAGAAARATLRAQGEERARQLERLDERARPMLERIAAGAGLTDAERYESRLLEAELRDGLRAPALTTASLAAATRGARGRGVEVLLLDDGGLADAPETLVATIVAEVTQQLDKANSGTVTVRILPPGRHVLATILVDAPPELRRIEIDHDGSTRTLIDHG</sequence>
<evidence type="ECO:0000256" key="1">
    <source>
        <dbReference type="SAM" id="Phobius"/>
    </source>
</evidence>
<dbReference type="InterPro" id="IPR003594">
    <property type="entry name" value="HATPase_dom"/>
</dbReference>
<dbReference type="RefSeq" id="WP_187687401.1">
    <property type="nucleotide sequence ID" value="NZ_AP023396.1"/>
</dbReference>
<feature type="transmembrane region" description="Helical" evidence="1">
    <location>
        <begin position="565"/>
        <end position="583"/>
    </location>
</feature>
<proteinExistence type="predicted"/>
<feature type="transmembrane region" description="Helical" evidence="1">
    <location>
        <begin position="464"/>
        <end position="484"/>
    </location>
</feature>
<dbReference type="Gene3D" id="3.30.565.10">
    <property type="entry name" value="Histidine kinase-like ATPase, C-terminal domain"/>
    <property type="match status" value="1"/>
</dbReference>
<feature type="transmembrane region" description="Helical" evidence="1">
    <location>
        <begin position="137"/>
        <end position="157"/>
    </location>
</feature>
<keyword evidence="4" id="KW-1185">Reference proteome</keyword>
<dbReference type="KEGG" id="nwl:NWFMUON74_18650"/>
<feature type="transmembrane region" description="Helical" evidence="1">
    <location>
        <begin position="436"/>
        <end position="458"/>
    </location>
</feature>
<feature type="domain" description="Histidine kinase/HSP90-like ATPase" evidence="2">
    <location>
        <begin position="308"/>
        <end position="397"/>
    </location>
</feature>
<dbReference type="SUPFAM" id="SSF55874">
    <property type="entry name" value="ATPase domain of HSP90 chaperone/DNA topoisomerase II/histidine kinase"/>
    <property type="match status" value="1"/>
</dbReference>
<keyword evidence="1" id="KW-0812">Transmembrane</keyword>
<dbReference type="GeneID" id="80346432"/>
<dbReference type="EMBL" id="AP023396">
    <property type="protein sequence ID" value="BCK54093.1"/>
    <property type="molecule type" value="Genomic_DNA"/>
</dbReference>
<feature type="transmembrane region" description="Helical" evidence="1">
    <location>
        <begin position="24"/>
        <end position="41"/>
    </location>
</feature>